<comment type="caution">
    <text evidence="2">The sequence shown here is derived from an EMBL/GenBank/DDBJ whole genome shotgun (WGS) entry which is preliminary data.</text>
</comment>
<dbReference type="EMBL" id="JBFBVU010000003">
    <property type="protein sequence ID" value="MEV8465975.1"/>
    <property type="molecule type" value="Genomic_DNA"/>
</dbReference>
<keyword evidence="3" id="KW-1185">Reference proteome</keyword>
<dbReference type="Pfam" id="PF01636">
    <property type="entry name" value="APH"/>
    <property type="match status" value="1"/>
</dbReference>
<dbReference type="Proteomes" id="UP001553161">
    <property type="component" value="Unassembled WGS sequence"/>
</dbReference>
<protein>
    <submittedName>
        <fullName evidence="2">Phosphotransferase</fullName>
    </submittedName>
</protein>
<evidence type="ECO:0000259" key="1">
    <source>
        <dbReference type="Pfam" id="PF01636"/>
    </source>
</evidence>
<reference evidence="2 3" key="1">
    <citation type="submission" date="2024-07" db="EMBL/GenBank/DDBJ databases">
        <authorList>
            <person name="Kang M."/>
        </authorList>
    </citation>
    <scope>NUCLEOTIDE SEQUENCE [LARGE SCALE GENOMIC DNA]</scope>
    <source>
        <strain evidence="2 3">DFM31</strain>
    </source>
</reference>
<evidence type="ECO:0000313" key="3">
    <source>
        <dbReference type="Proteomes" id="UP001553161"/>
    </source>
</evidence>
<sequence>MDPRLEALAMTALGARFSAAFQALIPWGRESCLLYPFLPETGTDLRPEDVGRLLRALHHTRLRPNVVRNRRPLFVAALVRIGLGHLLDAGWSNTRLARIKASLRVPARGDVLLHGDPVRANILSTRSGPRLIDWQCIGRGDPCLDLSITLSPAMHRIYGAGKAPLAPGRVLSAYGSAETAQRYRDLAPALHVQMIGHCLWRAQRGDTDYMEALAVEQAQLAQLV</sequence>
<dbReference type="InterPro" id="IPR011009">
    <property type="entry name" value="Kinase-like_dom_sf"/>
</dbReference>
<name>A0ABV3L4F0_9RHOB</name>
<organism evidence="2 3">
    <name type="scientific">Meridianimarinicoccus marinus</name>
    <dbReference type="NCBI Taxonomy" id="3231483"/>
    <lineage>
        <taxon>Bacteria</taxon>
        <taxon>Pseudomonadati</taxon>
        <taxon>Pseudomonadota</taxon>
        <taxon>Alphaproteobacteria</taxon>
        <taxon>Rhodobacterales</taxon>
        <taxon>Paracoccaceae</taxon>
        <taxon>Meridianimarinicoccus</taxon>
    </lineage>
</organism>
<proteinExistence type="predicted"/>
<dbReference type="InterPro" id="IPR002575">
    <property type="entry name" value="Aminoglycoside_PTrfase"/>
</dbReference>
<feature type="domain" description="Aminoglycoside phosphotransferase" evidence="1">
    <location>
        <begin position="47"/>
        <end position="160"/>
    </location>
</feature>
<evidence type="ECO:0000313" key="2">
    <source>
        <dbReference type="EMBL" id="MEV8465975.1"/>
    </source>
</evidence>
<dbReference type="SUPFAM" id="SSF56112">
    <property type="entry name" value="Protein kinase-like (PK-like)"/>
    <property type="match status" value="1"/>
</dbReference>
<accession>A0ABV3L4F0</accession>
<dbReference type="Gene3D" id="3.90.1200.10">
    <property type="match status" value="1"/>
</dbReference>
<dbReference type="RefSeq" id="WP_366191786.1">
    <property type="nucleotide sequence ID" value="NZ_JBFBVU010000003.1"/>
</dbReference>
<gene>
    <name evidence="2" type="ORF">AB0T83_04155</name>
</gene>